<sequence>MGLNKTGISSATSGFYDYGKQVFPSEAEQCNQHSFVTSGSHSVPTSSGGGTYDGQPGFQKEFYVPSSKGHHTSGTQSLSFSADTHNSHQIINQKREGGPVQHETEANNQWENPSFFSDNKPDILPNANMWPSTSVQYEIRNDLYNPEEPTPDTKFSTSAGLPFSRANGSKQLFSNSQVRQKQEISSATPDLSVRPLQSHELNDFHSIAPPCYPHVCTVCDKKVFDLKDWDQHIKGSLHTQKCMAFPENRCVLSSAEGTLHSSSNNTSVFNLSGTEDYSLSAGSSYNSSSSFGQPGSTFSSVLSGVNLSQRKCAPGRVVHICNLPEGACTENDVINLGLPFGKVTNYILMKSTNQAFLEMAYTEAAQAMVQFYKEKPAMINEDKLLIRMSKRYKELQLKKPGKNVAAIIQDIHSQRERDMLREVDSCRYGPERPRSRSPISHSVSPRSHTPSFTSCSSPHSPLGTNRTDWGNGREPWDQSPYSRREEERDVVPWRENGEEKRDRTDTWVHDRKQHYLRHMDKVDLEEHAEVIRGHREKYLKGGSLSAKGVHPLPGYKSRDENYYKKPSKQKLDKYQKQTLDIMPKSKRKDEARSREHKHSHCEDPIKEETPEAKPSKMPDCLKPKEKFKEIDKELDEEIPTASQNTGVRKGKETENKVEKEDFVKENSLLSANKLMKEIEDSMECSGKEKEQDWESGSEMEAETWYPTNMEELVTVDEVGEDDLIMEPDITELEEIVTVGQKHQQCAETGPLAAVEMVVEHSLLNKSEENSNVMEAGFGSAEETPGILSGLEGDDAVTKASHLNLDTEQKPAELHEGRPLSDSDYHDKGRKVIKSTDINLNLDKPYVTSDPPKEEFLQQSDTFINDPKEMDSLESNSKKTVENLIKNSQEETSCGNQEHQKTQASCRYQEVKTPDFPEAESKRTNFSPSWEQEDVFTELSIPLGVEFVVPRTGFYCKLCGLFYTNEETAKTRHCRSTVHYKNLQKYLSQLAEENLKMTEKESSLTQDDKGIVPHFEKKKL</sequence>
<keyword evidence="2" id="KW-1185">Reference proteome</keyword>
<dbReference type="Proteomes" id="UP000827872">
    <property type="component" value="Linkage Group LG08"/>
</dbReference>
<proteinExistence type="predicted"/>
<name>A0ACB8F932_9SAUR</name>
<dbReference type="EMBL" id="CM037621">
    <property type="protein sequence ID" value="KAH8001934.1"/>
    <property type="molecule type" value="Genomic_DNA"/>
</dbReference>
<reference evidence="1" key="1">
    <citation type="submission" date="2021-08" db="EMBL/GenBank/DDBJ databases">
        <title>The first chromosome-level gecko genome reveals the dynamic sex chromosomes of Neotropical dwarf geckos (Sphaerodactylidae: Sphaerodactylus).</title>
        <authorList>
            <person name="Pinto B.J."/>
            <person name="Keating S.E."/>
            <person name="Gamble T."/>
        </authorList>
    </citation>
    <scope>NUCLEOTIDE SEQUENCE</scope>
    <source>
        <strain evidence="1">TG3544</strain>
    </source>
</reference>
<accession>A0ACB8F932</accession>
<evidence type="ECO:0000313" key="2">
    <source>
        <dbReference type="Proteomes" id="UP000827872"/>
    </source>
</evidence>
<organism evidence="1 2">
    <name type="scientific">Sphaerodactylus townsendi</name>
    <dbReference type="NCBI Taxonomy" id="933632"/>
    <lineage>
        <taxon>Eukaryota</taxon>
        <taxon>Metazoa</taxon>
        <taxon>Chordata</taxon>
        <taxon>Craniata</taxon>
        <taxon>Vertebrata</taxon>
        <taxon>Euteleostomi</taxon>
        <taxon>Lepidosauria</taxon>
        <taxon>Squamata</taxon>
        <taxon>Bifurcata</taxon>
        <taxon>Gekkota</taxon>
        <taxon>Sphaerodactylidae</taxon>
        <taxon>Sphaerodactylus</taxon>
    </lineage>
</organism>
<gene>
    <name evidence="1" type="ORF">K3G42_018759</name>
</gene>
<protein>
    <submittedName>
        <fullName evidence="1">Uncharacterized protein</fullName>
    </submittedName>
</protein>
<evidence type="ECO:0000313" key="1">
    <source>
        <dbReference type="EMBL" id="KAH8001934.1"/>
    </source>
</evidence>
<comment type="caution">
    <text evidence="1">The sequence shown here is derived from an EMBL/GenBank/DDBJ whole genome shotgun (WGS) entry which is preliminary data.</text>
</comment>